<proteinExistence type="predicted"/>
<evidence type="ECO:0000313" key="2">
    <source>
        <dbReference type="Proteomes" id="UP000616151"/>
    </source>
</evidence>
<accession>A0ACC5R7V0</accession>
<dbReference type="EMBL" id="JAENHL010000007">
    <property type="protein sequence ID" value="MBK1868756.1"/>
    <property type="molecule type" value="Genomic_DNA"/>
</dbReference>
<keyword evidence="1" id="KW-0067">ATP-binding</keyword>
<name>A0ACC5R7V0_9HYPH</name>
<evidence type="ECO:0000313" key="1">
    <source>
        <dbReference type="EMBL" id="MBK1868756.1"/>
    </source>
</evidence>
<reference evidence="1" key="1">
    <citation type="submission" date="2021-01" db="EMBL/GenBank/DDBJ databases">
        <authorList>
            <person name="Sun Q."/>
        </authorList>
    </citation>
    <scope>NUCLEOTIDE SEQUENCE</scope>
    <source>
        <strain evidence="1">YIM B02566</strain>
    </source>
</reference>
<comment type="caution">
    <text evidence="1">The sequence shown here is derived from an EMBL/GenBank/DDBJ whole genome shotgun (WGS) entry which is preliminary data.</text>
</comment>
<organism evidence="1 2">
    <name type="scientific">Taklimakanibacter albus</name>
    <dbReference type="NCBI Taxonomy" id="2800327"/>
    <lineage>
        <taxon>Bacteria</taxon>
        <taxon>Pseudomonadati</taxon>
        <taxon>Pseudomonadota</taxon>
        <taxon>Alphaproteobacteria</taxon>
        <taxon>Hyphomicrobiales</taxon>
        <taxon>Aestuariivirgaceae</taxon>
        <taxon>Taklimakanibacter</taxon>
    </lineage>
</organism>
<sequence>MDKNLAKYIWRHTSRHQIWILFIILLSMPTYFLSLDLPKQIVNGPIQGDGFNTPDAQQVFLRLVIDLPDWLSKAEPFVLFNGFSLDRLQMLMALSGAFLVLVIINGLFKLYINTFKGRLGERMLRRLRFQLIDRVLRFPPNVFKRVKAAEVATMVKDEVEPLGGFIGDAFVQPAFLGLQAATALFFILLQNVWLGLLAAFMVGIQGVVIPKMRRRLIRLGKERQLTARQLAGRVGEIVDGISSIHVHDTSNYERADVADRLGRIFKIRYDLYQWKFFVKFLNNFLAQVTPFLFYAIGGYLALRGQLDIGQLIAVISAYKDLPSPIKDLIDWDQQRIDVQVKYAQVYEQFHVDQIIEPAIQDVTSGPVAPIKTPISVVNFSASDDSGARLLENITLDMRPGESVAVIGTAGGGSEALADTLVRLVWPEQGRVSINGEDLLFLPEALTGRRTAYASGDAFLFQGTIYDNLTYVLKHYPVRERVYEGAALAHRDWEKAEALNAGNPDHDLHGDWIDYATIGVDGPDELFTAMEQTLEAVQFSDDVFDLGLRASVDEKVHPAIPEHIVAARKALRTRLEEENLASLVTSFDAALYNAEATVAENLLFGTPMGSELSNVNLASNAYFRSVLAQAGLDEALYRMGVEIARNAVELFRDLPPDHPFFQQLGFMTADEIPDYQALLQRLQDKPFAQVAEADSKRMMKLAFSYVEPRYRFGLLDQEMMDRIVAARAAFHDNLPESLKGAIEPYDAEGYNKSASILDNVLFGRIGHRHADAADRIRAIVRSVLDDLDVSRDVVRVGLEFNVGVGGRRLTSVQRQKLHVARALLKRGDFIILNKALSSVEQRTQEQLVRSVLGEAARDGRKPAVIWVLSNPNLARLFDRVVVLDRGTAVEDGNYDQLMARKGVFAGLLAS</sequence>
<protein>
    <submittedName>
        <fullName evidence="1">ABC transporter ATP-binding protein</fullName>
    </submittedName>
</protein>
<gene>
    <name evidence="1" type="ORF">JHL16_20535</name>
</gene>
<keyword evidence="2" id="KW-1185">Reference proteome</keyword>
<dbReference type="Proteomes" id="UP000616151">
    <property type="component" value="Unassembled WGS sequence"/>
</dbReference>
<keyword evidence="1" id="KW-0547">Nucleotide-binding</keyword>